<evidence type="ECO:0000313" key="1">
    <source>
        <dbReference type="EMBL" id="CAD7574167.1"/>
    </source>
</evidence>
<gene>
    <name evidence="1" type="ORF">TCMB3V08_LOCUS6787</name>
</gene>
<protein>
    <submittedName>
        <fullName evidence="1">(California timema) hypothetical protein</fullName>
    </submittedName>
</protein>
<organism evidence="1">
    <name type="scientific">Timema californicum</name>
    <name type="common">California timema</name>
    <name type="synonym">Walking stick</name>
    <dbReference type="NCBI Taxonomy" id="61474"/>
    <lineage>
        <taxon>Eukaryota</taxon>
        <taxon>Metazoa</taxon>
        <taxon>Ecdysozoa</taxon>
        <taxon>Arthropoda</taxon>
        <taxon>Hexapoda</taxon>
        <taxon>Insecta</taxon>
        <taxon>Pterygota</taxon>
        <taxon>Neoptera</taxon>
        <taxon>Polyneoptera</taxon>
        <taxon>Phasmatodea</taxon>
        <taxon>Timematodea</taxon>
        <taxon>Timematoidea</taxon>
        <taxon>Timematidae</taxon>
        <taxon>Timema</taxon>
    </lineage>
</organism>
<name>A0A7R9J7S7_TIMCA</name>
<reference evidence="1" key="1">
    <citation type="submission" date="2020-11" db="EMBL/GenBank/DDBJ databases">
        <authorList>
            <person name="Tran Van P."/>
        </authorList>
    </citation>
    <scope>NUCLEOTIDE SEQUENCE</scope>
</reference>
<proteinExistence type="predicted"/>
<dbReference type="EMBL" id="OE182135">
    <property type="protein sequence ID" value="CAD7574167.1"/>
    <property type="molecule type" value="Genomic_DNA"/>
</dbReference>
<sequence length="67" mass="7554">MILELALRAHRCGSPSWKLSPKLVGFGPDQSPVSRLHLIWFPMGFNPTSNRLLRSRDTPLGGEIRIE</sequence>
<accession>A0A7R9J7S7</accession>
<dbReference type="AlphaFoldDB" id="A0A7R9J7S7"/>